<dbReference type="NCBIfam" id="TIGR03927">
    <property type="entry name" value="T7SS_EssA_Firm"/>
    <property type="match status" value="1"/>
</dbReference>
<sequence>MRKLKILLLVISCVIFQQVLIDKAAAEEEIDVEPNEYEEKKIDLDTKYFHDSSLLKRKKQLPEELKKITFTKKDQTFYEDVKESLFTKETEINNTVEAKVAQLQLFTAVNANFLANDDTETEEKGGNSHYFLILLIGVAVICMAILFFVIIPKLKLTEGKIK</sequence>
<feature type="transmembrane region" description="Helical" evidence="7">
    <location>
        <begin position="130"/>
        <end position="151"/>
    </location>
</feature>
<comment type="caution">
    <text evidence="8">The sequence shown here is derived from an EMBL/GenBank/DDBJ whole genome shotgun (WGS) entry which is preliminary data.</text>
</comment>
<evidence type="ECO:0000256" key="4">
    <source>
        <dbReference type="ARBA" id="ARBA00022692"/>
    </source>
</evidence>
<evidence type="ECO:0000256" key="3">
    <source>
        <dbReference type="ARBA" id="ARBA00022475"/>
    </source>
</evidence>
<evidence type="ECO:0000256" key="1">
    <source>
        <dbReference type="ARBA" id="ARBA00004162"/>
    </source>
</evidence>
<evidence type="ECO:0000256" key="2">
    <source>
        <dbReference type="ARBA" id="ARBA00008570"/>
    </source>
</evidence>
<dbReference type="InterPro" id="IPR018920">
    <property type="entry name" value="EssA/YueC"/>
</dbReference>
<proteinExistence type="inferred from homology"/>
<evidence type="ECO:0000256" key="6">
    <source>
        <dbReference type="ARBA" id="ARBA00023136"/>
    </source>
</evidence>
<accession>A0ABU6P1J0</accession>
<evidence type="ECO:0000256" key="7">
    <source>
        <dbReference type="SAM" id="Phobius"/>
    </source>
</evidence>
<dbReference type="Proteomes" id="UP001342826">
    <property type="component" value="Unassembled WGS sequence"/>
</dbReference>
<evidence type="ECO:0000256" key="5">
    <source>
        <dbReference type="ARBA" id="ARBA00022989"/>
    </source>
</evidence>
<organism evidence="8 9">
    <name type="scientific">Metabacillus fastidiosus</name>
    <dbReference type="NCBI Taxonomy" id="1458"/>
    <lineage>
        <taxon>Bacteria</taxon>
        <taxon>Bacillati</taxon>
        <taxon>Bacillota</taxon>
        <taxon>Bacilli</taxon>
        <taxon>Bacillales</taxon>
        <taxon>Bacillaceae</taxon>
        <taxon>Metabacillus</taxon>
    </lineage>
</organism>
<dbReference type="RefSeq" id="WP_328015591.1">
    <property type="nucleotide sequence ID" value="NZ_JARTFS010000013.1"/>
</dbReference>
<keyword evidence="9" id="KW-1185">Reference proteome</keyword>
<reference evidence="8 9" key="1">
    <citation type="submission" date="2023-03" db="EMBL/GenBank/DDBJ databases">
        <title>Bacillus Genome Sequencing.</title>
        <authorList>
            <person name="Dunlap C."/>
        </authorList>
    </citation>
    <scope>NUCLEOTIDE SEQUENCE [LARGE SCALE GENOMIC DNA]</scope>
    <source>
        <strain evidence="8 9">NRS-1717</strain>
    </source>
</reference>
<comment type="similarity">
    <text evidence="2">Belongs to the EssA family.</text>
</comment>
<evidence type="ECO:0000313" key="9">
    <source>
        <dbReference type="Proteomes" id="UP001342826"/>
    </source>
</evidence>
<keyword evidence="6 7" id="KW-0472">Membrane</keyword>
<dbReference type="Pfam" id="PF10661">
    <property type="entry name" value="EssA"/>
    <property type="match status" value="1"/>
</dbReference>
<name>A0ABU6P1J0_9BACI</name>
<keyword evidence="4 7" id="KW-0812">Transmembrane</keyword>
<gene>
    <name evidence="8" type="primary">essA</name>
    <name evidence="8" type="ORF">P9271_16305</name>
</gene>
<protein>
    <submittedName>
        <fullName evidence="8">Type VII secretion protein EssA</fullName>
    </submittedName>
</protein>
<dbReference type="InterPro" id="IPR034026">
    <property type="entry name" value="EssA"/>
</dbReference>
<dbReference type="EMBL" id="JARTFS010000013">
    <property type="protein sequence ID" value="MED4402868.1"/>
    <property type="molecule type" value="Genomic_DNA"/>
</dbReference>
<evidence type="ECO:0000313" key="8">
    <source>
        <dbReference type="EMBL" id="MED4402868.1"/>
    </source>
</evidence>
<keyword evidence="3" id="KW-1003">Cell membrane</keyword>
<keyword evidence="5 7" id="KW-1133">Transmembrane helix</keyword>
<comment type="subcellular location">
    <subcellularLocation>
        <location evidence="1">Cell membrane</location>
        <topology evidence="1">Single-pass membrane protein</topology>
    </subcellularLocation>
</comment>